<feature type="compositionally biased region" description="Basic and acidic residues" evidence="5">
    <location>
        <begin position="808"/>
        <end position="824"/>
    </location>
</feature>
<feature type="compositionally biased region" description="Acidic residues" evidence="5">
    <location>
        <begin position="843"/>
        <end position="854"/>
    </location>
</feature>
<feature type="compositionally biased region" description="Basic residues" evidence="5">
    <location>
        <begin position="185"/>
        <end position="196"/>
    </location>
</feature>
<comment type="caution">
    <text evidence="7">The sequence shown here is derived from an EMBL/GenBank/DDBJ whole genome shotgun (WGS) entry which is preliminary data.</text>
</comment>
<dbReference type="SUPFAM" id="SSF57903">
    <property type="entry name" value="FYVE/PHD zinc finger"/>
    <property type="match status" value="1"/>
</dbReference>
<gene>
    <name evidence="7" type="ORF">CTheo_810</name>
</gene>
<name>A0A5N5QXA7_9AGAM</name>
<dbReference type="GO" id="GO:0008270">
    <property type="term" value="F:zinc ion binding"/>
    <property type="evidence" value="ECO:0007669"/>
    <property type="project" value="UniProtKB-KW"/>
</dbReference>
<evidence type="ECO:0000313" key="7">
    <source>
        <dbReference type="EMBL" id="KAB5595797.1"/>
    </source>
</evidence>
<feature type="compositionally biased region" description="Polar residues" evidence="5">
    <location>
        <begin position="270"/>
        <end position="290"/>
    </location>
</feature>
<feature type="compositionally biased region" description="Pro residues" evidence="5">
    <location>
        <begin position="1282"/>
        <end position="1310"/>
    </location>
</feature>
<accession>A0A5N5QXA7</accession>
<keyword evidence="3" id="KW-0862">Zinc</keyword>
<dbReference type="InterPro" id="IPR013083">
    <property type="entry name" value="Znf_RING/FYVE/PHD"/>
</dbReference>
<dbReference type="SMART" id="SM00249">
    <property type="entry name" value="PHD"/>
    <property type="match status" value="1"/>
</dbReference>
<feature type="compositionally biased region" description="Polar residues" evidence="5">
    <location>
        <begin position="760"/>
        <end position="775"/>
    </location>
</feature>
<evidence type="ECO:0000256" key="4">
    <source>
        <dbReference type="PROSITE-ProRule" id="PRU00146"/>
    </source>
</evidence>
<feature type="region of interest" description="Disordered" evidence="5">
    <location>
        <begin position="175"/>
        <end position="213"/>
    </location>
</feature>
<evidence type="ECO:0000256" key="1">
    <source>
        <dbReference type="ARBA" id="ARBA00022723"/>
    </source>
</evidence>
<feature type="region of interest" description="Disordered" evidence="5">
    <location>
        <begin position="491"/>
        <end position="548"/>
    </location>
</feature>
<dbReference type="Pfam" id="PF00628">
    <property type="entry name" value="PHD"/>
    <property type="match status" value="1"/>
</dbReference>
<dbReference type="PROSITE" id="PS50016">
    <property type="entry name" value="ZF_PHD_2"/>
    <property type="match status" value="1"/>
</dbReference>
<proteinExistence type="predicted"/>
<feature type="compositionally biased region" description="Low complexity" evidence="5">
    <location>
        <begin position="748"/>
        <end position="759"/>
    </location>
</feature>
<feature type="region of interest" description="Disordered" evidence="5">
    <location>
        <begin position="1276"/>
        <end position="1325"/>
    </location>
</feature>
<dbReference type="InterPro" id="IPR001965">
    <property type="entry name" value="Znf_PHD"/>
</dbReference>
<dbReference type="OrthoDB" id="303107at2759"/>
<dbReference type="EMBL" id="SSOP01000006">
    <property type="protein sequence ID" value="KAB5595797.1"/>
    <property type="molecule type" value="Genomic_DNA"/>
</dbReference>
<evidence type="ECO:0000256" key="2">
    <source>
        <dbReference type="ARBA" id="ARBA00022771"/>
    </source>
</evidence>
<feature type="compositionally biased region" description="Basic and acidic residues" evidence="5">
    <location>
        <begin position="1023"/>
        <end position="1054"/>
    </location>
</feature>
<dbReference type="InterPro" id="IPR019787">
    <property type="entry name" value="Znf_PHD-finger"/>
</dbReference>
<dbReference type="Gene3D" id="3.30.40.10">
    <property type="entry name" value="Zinc/RING finger domain, C3HC4 (zinc finger)"/>
    <property type="match status" value="1"/>
</dbReference>
<sequence>MDSVAAGDNTDPHFIRVASHGKISVLVTFALKFLKVRLSVLKDNPKRPLILHTLPHERGTIPQGEKTSAPELGAKTRKIDPATTNVPRLISVVEIIKREFKQGPLHQYNEVGCLDSPDAREEGPGVGVPDEPGVERQAALQKVLGGKNHLPIQRMPYMKITLSQVILSESVVQNTTSYQPPAAKKPSRAARARNRRRANEETAAEAGAAQEADDDTMDITTTLRAHILPYFIWDATPTKSRLIITSLAQGSAMPFKPRQAVQKHAPGSNAPGTNSQVSAKSKSGAQQQPVESHPAQWPDPNAFLPPTLASLRRDWRWAAVSQFLYTFQGPLRIDPYVEVHYPNDVNSAGAWNSCWSMARYILSHHPFYSHNPMHIRLLTFLPTPFVRLVAQELEEDLAYGSDIALSRIVHRMLFTLAQDRKITPFVLVPRPVFVFSKLWSLHVSTVSYPYSAIPNHCPFFSHHTSDISALYRPQNWMGYLQGQYARRYSPRPNPFLQDMMPPSPHSENEKQDGVNESRNEEARLQGEAPASNSLNGLDTEPNGFMAGAHSRDEFDSADHHLPDAAIVQPGIKSATENESISAGVTIPEPIAKPPPMRQWSDLTQSEQLDVLWTLCEWQFTGVMRLRNLLGEEDSGVGWVSMNTCPSVVRRQLTDCIIAENGTSWMGQQEKYLLARWGCLFYDYGYYSLPRLILRHLESQKHGYGYNMPPPNHQKPLSRGKAELNRRDSEGSNERSDDEERVGGEESRGPSSRSLSPPSVTAQVTVEQNGASNKSNGIGGKRRTGEGANGSRKRVKVTGTRISLRLRGSGKEDGESGSLSEKDGAKGAGQPTKVADDPFGSDSDLTEVEELEREIEEERRKRESADTRRSGRRKGKGAAKPKAKVDEESASESEPAQADAMPGEQTKALPIRLHVAPLVDPMLPPPLPPGFVEWETASPFPAFPARFEKATHPNEKAFRSYLNKVLVPAVATNLKAQLKVRKLEAAVQNRKRSSRLAIKESIVEAQRQEEERRAAELELHARARRQEERQRRQQEEMLKRDRDREEKIRSREVRAGRRTGWDGSESGSASPAPTPEALPDPPVKIRLRTGRIPSSASAASPVETPAVSVPGSGLTSRTDESWELLCEGCGKQSWNSDDGSQLVKCESCGRWSHTTCHDRADSLAGNPKRDWSAVDFTCRACSNTTRKPGMNGVARVNDSSSFAAGNPIPQQSNLLPSSGQDNTVIGPNAQPAPVPAYVYGALQPAPNGHAPPSQIPYSSQVTYPVYAVQNQPRTIQPSIFPELSPPQHQPAPVPIPQFQTPVPPISQPPQIYPSTYLNSNSASWPK</sequence>
<feature type="compositionally biased region" description="Basic and acidic residues" evidence="5">
    <location>
        <begin position="506"/>
        <end position="524"/>
    </location>
</feature>
<keyword evidence="2 4" id="KW-0863">Zinc-finger</keyword>
<evidence type="ECO:0000256" key="5">
    <source>
        <dbReference type="SAM" id="MobiDB-lite"/>
    </source>
</evidence>
<reference evidence="7 8" key="1">
    <citation type="journal article" date="2019" name="Fungal Biol. Biotechnol.">
        <title>Draft genome sequence of fastidious pathogen Ceratobasidium theobromae, which causes vascular-streak dieback in Theobroma cacao.</title>
        <authorList>
            <person name="Ali S.S."/>
            <person name="Asman A."/>
            <person name="Shao J."/>
            <person name="Firmansyah A.P."/>
            <person name="Susilo A.W."/>
            <person name="Rosmana A."/>
            <person name="McMahon P."/>
            <person name="Junaid M."/>
            <person name="Guest D."/>
            <person name="Kheng T.Y."/>
            <person name="Meinhardt L.W."/>
            <person name="Bailey B.A."/>
        </authorList>
    </citation>
    <scope>NUCLEOTIDE SEQUENCE [LARGE SCALE GENOMIC DNA]</scope>
    <source>
        <strain evidence="7 8">CT2</strain>
    </source>
</reference>
<evidence type="ECO:0000259" key="6">
    <source>
        <dbReference type="PROSITE" id="PS50016"/>
    </source>
</evidence>
<evidence type="ECO:0000313" key="8">
    <source>
        <dbReference type="Proteomes" id="UP000383932"/>
    </source>
</evidence>
<feature type="region of interest" description="Disordered" evidence="5">
    <location>
        <begin position="704"/>
        <end position="903"/>
    </location>
</feature>
<feature type="compositionally biased region" description="Basic and acidic residues" evidence="5">
    <location>
        <begin position="719"/>
        <end position="734"/>
    </location>
</feature>
<feature type="region of interest" description="Disordered" evidence="5">
    <location>
        <begin position="1023"/>
        <end position="1114"/>
    </location>
</feature>
<dbReference type="Proteomes" id="UP000383932">
    <property type="component" value="Unassembled WGS sequence"/>
</dbReference>
<protein>
    <recommendedName>
        <fullName evidence="6">PHD-type domain-containing protein</fullName>
    </recommendedName>
</protein>
<dbReference type="CDD" id="cd15489">
    <property type="entry name" value="PHD_SF"/>
    <property type="match status" value="1"/>
</dbReference>
<keyword evidence="8" id="KW-1185">Reference proteome</keyword>
<keyword evidence="1" id="KW-0479">Metal-binding</keyword>
<feature type="compositionally biased region" description="Pro residues" evidence="5">
    <location>
        <begin position="1071"/>
        <end position="1081"/>
    </location>
</feature>
<organism evidence="7 8">
    <name type="scientific">Ceratobasidium theobromae</name>
    <dbReference type="NCBI Taxonomy" id="1582974"/>
    <lineage>
        <taxon>Eukaryota</taxon>
        <taxon>Fungi</taxon>
        <taxon>Dikarya</taxon>
        <taxon>Basidiomycota</taxon>
        <taxon>Agaricomycotina</taxon>
        <taxon>Agaricomycetes</taxon>
        <taxon>Cantharellales</taxon>
        <taxon>Ceratobasidiaceae</taxon>
        <taxon>Ceratobasidium</taxon>
    </lineage>
</organism>
<dbReference type="InterPro" id="IPR011011">
    <property type="entry name" value="Znf_FYVE_PHD"/>
</dbReference>
<feature type="compositionally biased region" description="Basic residues" evidence="5">
    <location>
        <begin position="869"/>
        <end position="881"/>
    </location>
</feature>
<evidence type="ECO:0000256" key="3">
    <source>
        <dbReference type="ARBA" id="ARBA00022833"/>
    </source>
</evidence>
<feature type="compositionally biased region" description="Basic and acidic residues" evidence="5">
    <location>
        <begin position="855"/>
        <end position="868"/>
    </location>
</feature>
<feature type="domain" description="PHD-type" evidence="6">
    <location>
        <begin position="1122"/>
        <end position="1183"/>
    </location>
</feature>
<feature type="compositionally biased region" description="Polar residues" evidence="5">
    <location>
        <begin position="1314"/>
        <end position="1325"/>
    </location>
</feature>
<feature type="region of interest" description="Disordered" evidence="5">
    <location>
        <begin position="255"/>
        <end position="301"/>
    </location>
</feature>